<dbReference type="RefSeq" id="WP_368608444.1">
    <property type="nucleotide sequence ID" value="NZ_JBFPKB010000008.1"/>
</dbReference>
<name>A0ABV3WHP5_9BURK</name>
<proteinExistence type="predicted"/>
<organism evidence="1 2">
    <name type="scientific">Paraburkholderia phenoliruptrix</name>
    <dbReference type="NCBI Taxonomy" id="252970"/>
    <lineage>
        <taxon>Bacteria</taxon>
        <taxon>Pseudomonadati</taxon>
        <taxon>Pseudomonadota</taxon>
        <taxon>Betaproteobacteria</taxon>
        <taxon>Burkholderiales</taxon>
        <taxon>Burkholderiaceae</taxon>
        <taxon>Paraburkholderia</taxon>
    </lineage>
</organism>
<evidence type="ECO:0000313" key="1">
    <source>
        <dbReference type="EMBL" id="MEX3752746.1"/>
    </source>
</evidence>
<dbReference type="InterPro" id="IPR036850">
    <property type="entry name" value="NDK-like_dom_sf"/>
</dbReference>
<sequence>MNDKLPLNRQATDYIDPLPAPHDWARLTAAPAKPMLFATDIYFRECWAEAVGSWSTDTAGVARRLGLLIFKPDAIVGRRVERAVEFMNRHGFRVVHASVVHLNRYVSAELWRYNWNFATVDRIRLSTLLYDACDTLALIVANSDPAADHAPVPVSVRLSELKGSASKPNGDGTRMRELLGMPNRLLNFVHIADEPADIIRELGIVFDAAERQAVLDGIAQALDGSAEVDVATHASHLYETVREHDLDFGRSLERLVASGAMSPEAAVGMREASGSRSLTWPELARTIALDEHNRWDFLTVGTTLLCDEREGHADLLPGTVATDWIRGDLSGPNAGRAR</sequence>
<evidence type="ECO:0008006" key="3">
    <source>
        <dbReference type="Google" id="ProtNLM"/>
    </source>
</evidence>
<keyword evidence="2" id="KW-1185">Reference proteome</keyword>
<dbReference type="SUPFAM" id="SSF54919">
    <property type="entry name" value="Nucleoside diphosphate kinase, NDK"/>
    <property type="match status" value="1"/>
</dbReference>
<gene>
    <name evidence="1" type="ORF">AB3X84_22395</name>
</gene>
<dbReference type="Proteomes" id="UP001558535">
    <property type="component" value="Unassembled WGS sequence"/>
</dbReference>
<dbReference type="Gene3D" id="3.30.70.141">
    <property type="entry name" value="Nucleoside diphosphate kinase-like domain"/>
    <property type="match status" value="1"/>
</dbReference>
<comment type="caution">
    <text evidence="1">The sequence shown here is derived from an EMBL/GenBank/DDBJ whole genome shotgun (WGS) entry which is preliminary data.</text>
</comment>
<reference evidence="1 2" key="1">
    <citation type="submission" date="2024-07" db="EMBL/GenBank/DDBJ databases">
        <title>A survey of Mimosa microsymbionts across Brazilian biomes reveals a high diversity of Paraburkholderia nodulating endemic species, but also that Cupriavidus is common as a symbiont of widespread species.</title>
        <authorList>
            <person name="Rouws L."/>
            <person name="Barauna A."/>
            <person name="Beukes C."/>
            <person name="Rouws J.R.C."/>
            <person name="De Faria S.M."/>
            <person name="Gross E."/>
            <person name="Bueno Dos Reis Junior F."/>
            <person name="Simon M.F."/>
            <person name="Maluk M."/>
            <person name="Odee D.W."/>
            <person name="Kenicer G."/>
            <person name="Young J.P.W."/>
            <person name="Reis V.M."/>
            <person name="Zilli J."/>
            <person name="James E.K."/>
        </authorList>
    </citation>
    <scope>NUCLEOTIDE SEQUENCE [LARGE SCALE GENOMIC DNA]</scope>
    <source>
        <strain evidence="1 2">BR14375</strain>
    </source>
</reference>
<evidence type="ECO:0000313" key="2">
    <source>
        <dbReference type="Proteomes" id="UP001558535"/>
    </source>
</evidence>
<protein>
    <recommendedName>
        <fullName evidence="3">Nucleoside diphosphate kinase-like domain-containing protein</fullName>
    </recommendedName>
</protein>
<dbReference type="EMBL" id="JBFPKE010000009">
    <property type="protein sequence ID" value="MEX3752746.1"/>
    <property type="molecule type" value="Genomic_DNA"/>
</dbReference>
<accession>A0ABV3WHP5</accession>